<comment type="catalytic activity">
    <reaction evidence="11 13">
        <text>NAD(+) + (deoxyribonucleotide)n-3'-hydroxyl + 5'-phospho-(deoxyribonucleotide)m = (deoxyribonucleotide)n+m + AMP + beta-nicotinamide D-nucleotide.</text>
        <dbReference type="EC" id="6.5.1.2"/>
    </reaction>
</comment>
<dbReference type="InterPro" id="IPR036420">
    <property type="entry name" value="BRCT_dom_sf"/>
</dbReference>
<feature type="binding site" evidence="13">
    <location>
        <position position="428"/>
    </location>
    <ligand>
        <name>Zn(2+)</name>
        <dbReference type="ChEBI" id="CHEBI:29105"/>
    </ligand>
</feature>
<dbReference type="SUPFAM" id="SSF52113">
    <property type="entry name" value="BRCT domain"/>
    <property type="match status" value="1"/>
</dbReference>
<reference evidence="16 17" key="1">
    <citation type="submission" date="2020-08" db="EMBL/GenBank/DDBJ databases">
        <title>Genomic Encyclopedia of Type Strains, Phase IV (KMG-IV): sequencing the most valuable type-strain genomes for metagenomic binning, comparative biology and taxonomic classification.</title>
        <authorList>
            <person name="Goeker M."/>
        </authorList>
    </citation>
    <scope>NUCLEOTIDE SEQUENCE [LARGE SCALE GENOMIC DNA]</scope>
    <source>
        <strain evidence="16 17">YIM 65646</strain>
    </source>
</reference>
<dbReference type="Gene3D" id="1.10.150.20">
    <property type="entry name" value="5' to 3' exonuclease, C-terminal subdomain"/>
    <property type="match status" value="2"/>
</dbReference>
<dbReference type="NCBIfam" id="NF005932">
    <property type="entry name" value="PRK07956.1"/>
    <property type="match status" value="1"/>
</dbReference>
<comment type="caution">
    <text evidence="16">The sequence shown here is derived from an EMBL/GenBank/DDBJ whole genome shotgun (WGS) entry which is preliminary data.</text>
</comment>
<dbReference type="Gene3D" id="3.30.470.30">
    <property type="entry name" value="DNA ligase/mRNA capping enzyme"/>
    <property type="match status" value="1"/>
</dbReference>
<evidence type="ECO:0000313" key="16">
    <source>
        <dbReference type="EMBL" id="MBB6034556.1"/>
    </source>
</evidence>
<evidence type="ECO:0000256" key="8">
    <source>
        <dbReference type="ARBA" id="ARBA00022842"/>
    </source>
</evidence>
<dbReference type="Proteomes" id="UP000548476">
    <property type="component" value="Unassembled WGS sequence"/>
</dbReference>
<protein>
    <recommendedName>
        <fullName evidence="2 13">DNA ligase</fullName>
        <ecNumber evidence="1 13">6.5.1.2</ecNumber>
    </recommendedName>
    <alternativeName>
        <fullName evidence="13">Polydeoxyribonucleotide synthase [NAD(+)]</fullName>
    </alternativeName>
</protein>
<evidence type="ECO:0000256" key="5">
    <source>
        <dbReference type="ARBA" id="ARBA00022723"/>
    </source>
</evidence>
<dbReference type="FunFam" id="1.10.287.610:FF:000002">
    <property type="entry name" value="DNA ligase"/>
    <property type="match status" value="1"/>
</dbReference>
<keyword evidence="17" id="KW-1185">Reference proteome</keyword>
<feature type="binding site" evidence="13">
    <location>
        <position position="194"/>
    </location>
    <ligand>
        <name>NAD(+)</name>
        <dbReference type="ChEBI" id="CHEBI:57540"/>
    </ligand>
</feature>
<evidence type="ECO:0000256" key="11">
    <source>
        <dbReference type="ARBA" id="ARBA00034005"/>
    </source>
</evidence>
<dbReference type="FunFam" id="2.40.50.140:FF:000012">
    <property type="entry name" value="DNA ligase"/>
    <property type="match status" value="1"/>
</dbReference>
<dbReference type="Gene3D" id="3.40.50.10190">
    <property type="entry name" value="BRCT domain"/>
    <property type="match status" value="1"/>
</dbReference>
<dbReference type="Pfam" id="PF01653">
    <property type="entry name" value="DNA_ligase_aden"/>
    <property type="match status" value="1"/>
</dbReference>
<keyword evidence="8 13" id="KW-0460">Magnesium</keyword>
<dbReference type="AlphaFoldDB" id="A0A841FE65"/>
<dbReference type="SUPFAM" id="SSF50249">
    <property type="entry name" value="Nucleic acid-binding proteins"/>
    <property type="match status" value="1"/>
</dbReference>
<dbReference type="NCBIfam" id="TIGR00575">
    <property type="entry name" value="dnlj"/>
    <property type="match status" value="1"/>
</dbReference>
<feature type="binding site" evidence="13">
    <location>
        <begin position="102"/>
        <end position="103"/>
    </location>
    <ligand>
        <name>NAD(+)</name>
        <dbReference type="ChEBI" id="CHEBI:57540"/>
    </ligand>
</feature>
<comment type="cofactor">
    <cofactor evidence="13">
        <name>Mg(2+)</name>
        <dbReference type="ChEBI" id="CHEBI:18420"/>
    </cofactor>
    <cofactor evidence="13">
        <name>Mn(2+)</name>
        <dbReference type="ChEBI" id="CHEBI:29035"/>
    </cofactor>
</comment>
<dbReference type="SUPFAM" id="SSF47781">
    <property type="entry name" value="RuvA domain 2-like"/>
    <property type="match status" value="1"/>
</dbReference>
<evidence type="ECO:0000256" key="4">
    <source>
        <dbReference type="ARBA" id="ARBA00022705"/>
    </source>
</evidence>
<feature type="compositionally biased region" description="Polar residues" evidence="14">
    <location>
        <begin position="1"/>
        <end position="10"/>
    </location>
</feature>
<dbReference type="EC" id="6.5.1.2" evidence="1 13"/>
<dbReference type="InterPro" id="IPR010994">
    <property type="entry name" value="RuvA_2-like"/>
</dbReference>
<dbReference type="InterPro" id="IPR033136">
    <property type="entry name" value="DNA_ligase_CS"/>
</dbReference>
<evidence type="ECO:0000256" key="12">
    <source>
        <dbReference type="ARBA" id="ARBA00060881"/>
    </source>
</evidence>
<dbReference type="CDD" id="cd17748">
    <property type="entry name" value="BRCT_DNA_ligase_like"/>
    <property type="match status" value="1"/>
</dbReference>
<dbReference type="Gene3D" id="2.40.50.140">
    <property type="entry name" value="Nucleic acid-binding proteins"/>
    <property type="match status" value="1"/>
</dbReference>
<evidence type="ECO:0000256" key="9">
    <source>
        <dbReference type="ARBA" id="ARBA00023027"/>
    </source>
</evidence>
<feature type="binding site" evidence="13">
    <location>
        <position position="431"/>
    </location>
    <ligand>
        <name>Zn(2+)</name>
        <dbReference type="ChEBI" id="CHEBI:29105"/>
    </ligand>
</feature>
<dbReference type="FunFam" id="1.10.150.20:FF:000006">
    <property type="entry name" value="DNA ligase"/>
    <property type="match status" value="1"/>
</dbReference>
<evidence type="ECO:0000256" key="10">
    <source>
        <dbReference type="ARBA" id="ARBA00023204"/>
    </source>
</evidence>
<evidence type="ECO:0000256" key="13">
    <source>
        <dbReference type="HAMAP-Rule" id="MF_01588"/>
    </source>
</evidence>
<dbReference type="HAMAP" id="MF_01588">
    <property type="entry name" value="DNA_ligase_A"/>
    <property type="match status" value="1"/>
</dbReference>
<feature type="binding site" evidence="13">
    <location>
        <begin position="54"/>
        <end position="58"/>
    </location>
    <ligand>
        <name>NAD(+)</name>
        <dbReference type="ChEBI" id="CHEBI:57540"/>
    </ligand>
</feature>
<keyword evidence="5 13" id="KW-0479">Metal-binding</keyword>
<dbReference type="FunFam" id="3.40.50.10190:FF:000054">
    <property type="entry name" value="DNA ligase"/>
    <property type="match status" value="1"/>
</dbReference>
<evidence type="ECO:0000256" key="7">
    <source>
        <dbReference type="ARBA" id="ARBA00022833"/>
    </source>
</evidence>
<evidence type="ECO:0000256" key="2">
    <source>
        <dbReference type="ARBA" id="ARBA00013308"/>
    </source>
</evidence>
<dbReference type="PANTHER" id="PTHR23389">
    <property type="entry name" value="CHROMOSOME TRANSMISSION FIDELITY FACTOR 18"/>
    <property type="match status" value="1"/>
</dbReference>
<feature type="active site" description="N6-AMP-lysine intermediate" evidence="13">
    <location>
        <position position="133"/>
    </location>
</feature>
<dbReference type="InterPro" id="IPR012340">
    <property type="entry name" value="NA-bd_OB-fold"/>
</dbReference>
<dbReference type="Gene3D" id="1.10.287.610">
    <property type="entry name" value="Helix hairpin bin"/>
    <property type="match status" value="1"/>
</dbReference>
<dbReference type="GO" id="GO:0006260">
    <property type="term" value="P:DNA replication"/>
    <property type="evidence" value="ECO:0007669"/>
    <property type="project" value="UniProtKB-KW"/>
</dbReference>
<dbReference type="Gene3D" id="6.20.10.30">
    <property type="match status" value="1"/>
</dbReference>
<keyword evidence="9 13" id="KW-0520">NAD</keyword>
<dbReference type="PIRSF" id="PIRSF001604">
    <property type="entry name" value="LigA"/>
    <property type="match status" value="1"/>
</dbReference>
<evidence type="ECO:0000256" key="6">
    <source>
        <dbReference type="ARBA" id="ARBA00022763"/>
    </source>
</evidence>
<feature type="domain" description="BRCT" evidence="15">
    <location>
        <begin position="617"/>
        <end position="686"/>
    </location>
</feature>
<dbReference type="SUPFAM" id="SSF56091">
    <property type="entry name" value="DNA ligase/mRNA capping enzyme, catalytic domain"/>
    <property type="match status" value="1"/>
</dbReference>
<evidence type="ECO:0000259" key="15">
    <source>
        <dbReference type="PROSITE" id="PS50172"/>
    </source>
</evidence>
<keyword evidence="13" id="KW-0464">Manganese</keyword>
<dbReference type="InterPro" id="IPR001357">
    <property type="entry name" value="BRCT_dom"/>
</dbReference>
<keyword evidence="4 13" id="KW-0235">DNA replication</keyword>
<dbReference type="PROSITE" id="PS50172">
    <property type="entry name" value="BRCT"/>
    <property type="match status" value="1"/>
</dbReference>
<gene>
    <name evidence="13" type="primary">ligA</name>
    <name evidence="16" type="ORF">HNR73_002406</name>
</gene>
<feature type="region of interest" description="Disordered" evidence="14">
    <location>
        <begin position="1"/>
        <end position="27"/>
    </location>
</feature>
<evidence type="ECO:0000313" key="17">
    <source>
        <dbReference type="Proteomes" id="UP000548476"/>
    </source>
</evidence>
<dbReference type="Pfam" id="PF03119">
    <property type="entry name" value="DNA_ligase_ZBD"/>
    <property type="match status" value="1"/>
</dbReference>
<dbReference type="InterPro" id="IPR013840">
    <property type="entry name" value="DNAligase_N"/>
</dbReference>
<dbReference type="PROSITE" id="PS01056">
    <property type="entry name" value="DNA_LIGASE_N2"/>
    <property type="match status" value="1"/>
</dbReference>
<evidence type="ECO:0000256" key="1">
    <source>
        <dbReference type="ARBA" id="ARBA00012722"/>
    </source>
</evidence>
<feature type="binding site" evidence="13">
    <location>
        <position position="453"/>
    </location>
    <ligand>
        <name>Zn(2+)</name>
        <dbReference type="ChEBI" id="CHEBI:29105"/>
    </ligand>
</feature>
<dbReference type="Pfam" id="PF12826">
    <property type="entry name" value="HHH_2"/>
    <property type="match status" value="1"/>
</dbReference>
<dbReference type="InterPro" id="IPR001679">
    <property type="entry name" value="DNA_ligase"/>
</dbReference>
<accession>A0A841FE65</accession>
<comment type="similarity">
    <text evidence="12 13">Belongs to the NAD-dependent DNA ligase family. LigA subfamily.</text>
</comment>
<dbReference type="InterPro" id="IPR041663">
    <property type="entry name" value="DisA/LigA_HHH"/>
</dbReference>
<comment type="function">
    <text evidence="13">DNA ligase that catalyzes the formation of phosphodiester linkages between 5'-phosphoryl and 3'-hydroxyl groups in double-stranded DNA using NAD as a coenzyme and as the energy source for the reaction. It is essential for DNA replication and repair of damaged DNA.</text>
</comment>
<dbReference type="GO" id="GO:0046872">
    <property type="term" value="F:metal ion binding"/>
    <property type="evidence" value="ECO:0007669"/>
    <property type="project" value="UniProtKB-KW"/>
</dbReference>
<keyword evidence="7 13" id="KW-0862">Zinc</keyword>
<keyword evidence="10 13" id="KW-0234">DNA repair</keyword>
<dbReference type="InterPro" id="IPR004150">
    <property type="entry name" value="NAD_DNA_ligase_OB"/>
</dbReference>
<dbReference type="InterPro" id="IPR004149">
    <property type="entry name" value="Znf_DNAligase_C4"/>
</dbReference>
<feature type="binding site" evidence="13">
    <location>
        <position position="447"/>
    </location>
    <ligand>
        <name>Zn(2+)</name>
        <dbReference type="ChEBI" id="CHEBI:29105"/>
    </ligand>
</feature>
<dbReference type="PANTHER" id="PTHR23389:SF9">
    <property type="entry name" value="DNA LIGASE"/>
    <property type="match status" value="1"/>
</dbReference>
<dbReference type="InterPro" id="IPR013839">
    <property type="entry name" value="DNAligase_adenylation"/>
</dbReference>
<dbReference type="GO" id="GO:0005829">
    <property type="term" value="C:cytosol"/>
    <property type="evidence" value="ECO:0007669"/>
    <property type="project" value="TreeGrafter"/>
</dbReference>
<evidence type="ECO:0000256" key="3">
    <source>
        <dbReference type="ARBA" id="ARBA00022598"/>
    </source>
</evidence>
<keyword evidence="3 13" id="KW-0436">Ligase</keyword>
<dbReference type="SMART" id="SM00532">
    <property type="entry name" value="LIGANc"/>
    <property type="match status" value="1"/>
</dbReference>
<dbReference type="SMART" id="SM00292">
    <property type="entry name" value="BRCT"/>
    <property type="match status" value="1"/>
</dbReference>
<name>A0A841FE65_9ACTN</name>
<dbReference type="GO" id="GO:0003911">
    <property type="term" value="F:DNA ligase (NAD+) activity"/>
    <property type="evidence" value="ECO:0007669"/>
    <property type="project" value="UniProtKB-UniRule"/>
</dbReference>
<dbReference type="CDD" id="cd00114">
    <property type="entry name" value="LIGANc"/>
    <property type="match status" value="1"/>
</dbReference>
<feature type="binding site" evidence="13">
    <location>
        <position position="334"/>
    </location>
    <ligand>
        <name>NAD(+)</name>
        <dbReference type="ChEBI" id="CHEBI:57540"/>
    </ligand>
</feature>
<feature type="binding site" evidence="13">
    <location>
        <position position="154"/>
    </location>
    <ligand>
        <name>NAD(+)</name>
        <dbReference type="ChEBI" id="CHEBI:57540"/>
    </ligand>
</feature>
<dbReference type="Pfam" id="PF00533">
    <property type="entry name" value="BRCT"/>
    <property type="match status" value="1"/>
</dbReference>
<dbReference type="FunFam" id="3.30.470.30:FF:000001">
    <property type="entry name" value="DNA ligase"/>
    <property type="match status" value="1"/>
</dbReference>
<organism evidence="16 17">
    <name type="scientific">Phytomonospora endophytica</name>
    <dbReference type="NCBI Taxonomy" id="714109"/>
    <lineage>
        <taxon>Bacteria</taxon>
        <taxon>Bacillati</taxon>
        <taxon>Actinomycetota</taxon>
        <taxon>Actinomycetes</taxon>
        <taxon>Micromonosporales</taxon>
        <taxon>Micromonosporaceae</taxon>
        <taxon>Phytomonospora</taxon>
    </lineage>
</organism>
<feature type="binding site" evidence="13">
    <location>
        <position position="310"/>
    </location>
    <ligand>
        <name>NAD(+)</name>
        <dbReference type="ChEBI" id="CHEBI:57540"/>
    </ligand>
</feature>
<keyword evidence="6 13" id="KW-0227">DNA damage</keyword>
<proteinExistence type="inferred from homology"/>
<evidence type="ECO:0000256" key="14">
    <source>
        <dbReference type="SAM" id="MobiDB-lite"/>
    </source>
</evidence>
<dbReference type="EMBL" id="JACHGT010000004">
    <property type="protein sequence ID" value="MBB6034556.1"/>
    <property type="molecule type" value="Genomic_DNA"/>
</dbReference>
<feature type="binding site" evidence="13">
    <location>
        <position position="131"/>
    </location>
    <ligand>
        <name>NAD(+)</name>
        <dbReference type="ChEBI" id="CHEBI:57540"/>
    </ligand>
</feature>
<sequence length="709" mass="76210">MNSDASSTPDQAAGAGTPVPRDADAARTRHAALAAEINEHRYLYYVRDASLISDAEFDALMRELTAIEEAHPELVTADSPTQKVGGFTTDFASVTHAERMLSLDNAMNDEELAAWAERIHAQIPQVDFLCELKIDGLALNLTYENGRLVRGATRGTGSVGEDVTANVRTIAGIPDRLTGTEEFPVPEFIEVRGEVYFPVADFADLNAALVAEGKPPYANPRNTASGSLRQKDPRVTARRALRMTVYGVGAARGFTPSAQSESYAALTAWGLPTSGYFKVVPDLAGVRAYIAEYARKRHNLVHEIDGVVVKVDQVAIQRRLGSTSKAPRWAIAWKFPPEEVTTPLIDIRTNVGRTGRVTPYAVLEPVKVAGSVVTYATLHNADEVERKGVLIGDRVVLRKAGDVIPEIVGPVTEARTGAERPFVMPTTCPSCGTTLHREKADDVDQRCPNAESCPGQVKERILYVGARRAFDIEVLGEKSAGALFDSRVVANEGDLFSLTEEKLLACPLFVTKDGRLSANGQKFLANLEEVKSVPLARVLVALSIRHVGPSAARDLARELGSLDAIMNASVEELAAVDGVGPRIAESLAAWFTVGWHREIVEKWRAAGVRTEDERVESDGPSLEGVTVVLTGTLEQYSRDGATELVQAAGGKMSGSVSKKTGFVVVGESPGSKYDKALKLGVPVLDEAGFTALLTEGPEAAARLARHQAE</sequence>
<dbReference type="GO" id="GO:0006281">
    <property type="term" value="P:DNA repair"/>
    <property type="evidence" value="ECO:0007669"/>
    <property type="project" value="UniProtKB-KW"/>
</dbReference>
<dbReference type="Pfam" id="PF22745">
    <property type="entry name" value="Nlig-Ia"/>
    <property type="match status" value="1"/>
</dbReference>
<dbReference type="Pfam" id="PF03120">
    <property type="entry name" value="OB_DNA_ligase"/>
    <property type="match status" value="1"/>
</dbReference>